<dbReference type="OrthoDB" id="5326346at2759"/>
<gene>
    <name evidence="1" type="ORF">CDV56_107434</name>
</gene>
<evidence type="ECO:0000313" key="1">
    <source>
        <dbReference type="EMBL" id="RHZ61147.1"/>
    </source>
</evidence>
<organism evidence="1 2">
    <name type="scientific">Aspergillus thermomutatus</name>
    <name type="common">Neosartorya pseudofischeri</name>
    <dbReference type="NCBI Taxonomy" id="41047"/>
    <lineage>
        <taxon>Eukaryota</taxon>
        <taxon>Fungi</taxon>
        <taxon>Dikarya</taxon>
        <taxon>Ascomycota</taxon>
        <taxon>Pezizomycotina</taxon>
        <taxon>Eurotiomycetes</taxon>
        <taxon>Eurotiomycetidae</taxon>
        <taxon>Eurotiales</taxon>
        <taxon>Aspergillaceae</taxon>
        <taxon>Aspergillus</taxon>
        <taxon>Aspergillus subgen. Fumigati</taxon>
    </lineage>
</organism>
<dbReference type="GeneID" id="38129408"/>
<protein>
    <recommendedName>
        <fullName evidence="3">BTB domain-containing protein</fullName>
    </recommendedName>
</protein>
<dbReference type="EMBL" id="NKHU02000046">
    <property type="protein sequence ID" value="RHZ61147.1"/>
    <property type="molecule type" value="Genomic_DNA"/>
</dbReference>
<dbReference type="RefSeq" id="XP_026616320.1">
    <property type="nucleotide sequence ID" value="XM_026761053.1"/>
</dbReference>
<dbReference type="STRING" id="41047.A0A397HDT1"/>
<name>A0A397HDT1_ASPTH</name>
<comment type="caution">
    <text evidence="1">The sequence shown here is derived from an EMBL/GenBank/DDBJ whole genome shotgun (WGS) entry which is preliminary data.</text>
</comment>
<dbReference type="Proteomes" id="UP000215305">
    <property type="component" value="Unassembled WGS sequence"/>
</dbReference>
<evidence type="ECO:0000313" key="2">
    <source>
        <dbReference type="Proteomes" id="UP000215305"/>
    </source>
</evidence>
<evidence type="ECO:0008006" key="3">
    <source>
        <dbReference type="Google" id="ProtNLM"/>
    </source>
</evidence>
<proteinExistence type="predicted"/>
<sequence length="299" mass="33883">MKTEGNRASDPDPNGDVILVVSPPKQPRAYAPSRLYLDGEAEVARLKKESGDAEELQKNGCVEMDVPDTDPKAFSILLNLMHCRMQEVPTSVTFDELVELAVQVDYFKCHGVLGLYPARWIEPWKAKRPNTYCDETVKWIFISGVFNDCQLYSSVTCLAARQTKDIINTLDLPIPLSVTDIINRRRKDLLYLIFRAVEARRQKLETGEITCTFECDSLRLGALMKQMKAHGLPWRRENLDYKGLAPESVAKKILEFKKPSTEVSCKGRCGGLLGPGAIEERLYRQAKSLGHILLPERWR</sequence>
<dbReference type="AlphaFoldDB" id="A0A397HDT1"/>
<accession>A0A397HDT1</accession>
<keyword evidence="2" id="KW-1185">Reference proteome</keyword>
<dbReference type="VEuPathDB" id="FungiDB:CDV56_107434"/>
<reference evidence="1" key="1">
    <citation type="submission" date="2018-08" db="EMBL/GenBank/DDBJ databases">
        <title>Draft genome sequence of azole-resistant Aspergillus thermomutatus (Neosartorya pseudofischeri) strain HMR AF 39, isolated from a human nasal aspirate.</title>
        <authorList>
            <person name="Parent-Michaud M."/>
            <person name="Dufresne P.J."/>
            <person name="Fournier E."/>
            <person name="Martineau C."/>
            <person name="Moreira S."/>
            <person name="Perkins V."/>
            <person name="De Repentigny L."/>
            <person name="Dufresne S.F."/>
        </authorList>
    </citation>
    <scope>NUCLEOTIDE SEQUENCE [LARGE SCALE GENOMIC DNA]</scope>
    <source>
        <strain evidence="1">HMR AF 39</strain>
    </source>
</reference>